<keyword evidence="2" id="KW-1185">Reference proteome</keyword>
<proteinExistence type="predicted"/>
<comment type="caution">
    <text evidence="1">The sequence shown here is derived from an EMBL/GenBank/DDBJ whole genome shotgun (WGS) entry which is preliminary data.</text>
</comment>
<dbReference type="RefSeq" id="WP_200657651.1">
    <property type="nucleotide sequence ID" value="NZ_JAENSR010000009.1"/>
</dbReference>
<organism evidence="1 2">
    <name type="scientific">Pseudomonas haemolytica</name>
    <dbReference type="NCBI Taxonomy" id="2600065"/>
    <lineage>
        <taxon>Bacteria</taxon>
        <taxon>Pseudomonadati</taxon>
        <taxon>Pseudomonadota</taxon>
        <taxon>Gammaproteobacteria</taxon>
        <taxon>Pseudomonadales</taxon>
        <taxon>Pseudomonadaceae</taxon>
        <taxon>Pseudomonas</taxon>
    </lineage>
</organism>
<evidence type="ECO:0000313" key="1">
    <source>
        <dbReference type="EMBL" id="MBK3462614.1"/>
    </source>
</evidence>
<accession>A0ABS1H077</accession>
<protein>
    <submittedName>
        <fullName evidence="1">Uncharacterized protein</fullName>
    </submittedName>
</protein>
<dbReference type="EMBL" id="JAENSR010000009">
    <property type="protein sequence ID" value="MBK3462614.1"/>
    <property type="molecule type" value="Genomic_DNA"/>
</dbReference>
<dbReference type="Proteomes" id="UP000620382">
    <property type="component" value="Unassembled WGS sequence"/>
</dbReference>
<name>A0ABS1H077_9PSED</name>
<sequence>MTDTTFYNEAVKFAAEMEEFITINEDDDSVDEKFMEFSKDLSARMIAASKVYGFDFGDIVETIRFMEKIEDFHGNIFAGNIHTDLPFATQEILTPLRVFEYMEKQSGKHGADTEIMLNGVKFNLEQAQMFYDALAGLNAEIAFGYLNQGQVNVENNYFDDLEFNPFQQGQ</sequence>
<evidence type="ECO:0000313" key="2">
    <source>
        <dbReference type="Proteomes" id="UP000620382"/>
    </source>
</evidence>
<gene>
    <name evidence="1" type="ORF">JJD71_26465</name>
</gene>
<reference evidence="1 2" key="1">
    <citation type="submission" date="2021-01" db="EMBL/GenBank/DDBJ databases">
        <title>Antibiotic resistance and phylogeny of Pseudomonas spp. isolated over three decades from chicken meat in the Norwegian food chain.</title>
        <authorList>
            <person name="Moen B."/>
        </authorList>
    </citation>
    <scope>NUCLEOTIDE SEQUENCE [LARGE SCALE GENOMIC DNA]</scope>
    <source>
        <strain evidence="1 2">MF6766</strain>
    </source>
</reference>